<dbReference type="GO" id="GO:0006355">
    <property type="term" value="P:regulation of DNA-templated transcription"/>
    <property type="evidence" value="ECO:0007669"/>
    <property type="project" value="InterPro"/>
</dbReference>
<name>A0A5P2FZ68_9BACT</name>
<feature type="transmembrane region" description="Helical" evidence="1">
    <location>
        <begin position="737"/>
        <end position="757"/>
    </location>
</feature>
<dbReference type="KEGG" id="arac:E0W69_003075"/>
<dbReference type="GO" id="GO:0003677">
    <property type="term" value="F:DNA binding"/>
    <property type="evidence" value="ECO:0007669"/>
    <property type="project" value="InterPro"/>
</dbReference>
<protein>
    <recommendedName>
        <fullName evidence="3">HTH luxR-type domain-containing protein</fullName>
    </recommendedName>
</protein>
<dbReference type="SUPFAM" id="SSF63829">
    <property type="entry name" value="Calcium-dependent phosphotriesterase"/>
    <property type="match status" value="1"/>
</dbReference>
<organism evidence="4 5">
    <name type="scientific">Rhizosphaericola mali</name>
    <dbReference type="NCBI Taxonomy" id="2545455"/>
    <lineage>
        <taxon>Bacteria</taxon>
        <taxon>Pseudomonadati</taxon>
        <taxon>Bacteroidota</taxon>
        <taxon>Chitinophagia</taxon>
        <taxon>Chitinophagales</taxon>
        <taxon>Chitinophagaceae</taxon>
        <taxon>Rhizosphaericola</taxon>
    </lineage>
</organism>
<keyword evidence="1" id="KW-1133">Transmembrane helix</keyword>
<reference evidence="4 5" key="1">
    <citation type="submission" date="2019-09" db="EMBL/GenBank/DDBJ databases">
        <title>Complete genome sequence of Arachidicoccus sp. B3-10 isolated from apple orchard soil.</title>
        <authorList>
            <person name="Kim H.S."/>
            <person name="Han K.-I."/>
            <person name="Suh M.K."/>
            <person name="Lee K.C."/>
            <person name="Eom M.K."/>
            <person name="Kim J.-S."/>
            <person name="Kang S.W."/>
            <person name="Sin Y."/>
            <person name="Lee J.-S."/>
        </authorList>
    </citation>
    <scope>NUCLEOTIDE SEQUENCE [LARGE SCALE GENOMIC DNA]</scope>
    <source>
        <strain evidence="4 5">B3-10</strain>
    </source>
</reference>
<feature type="chain" id="PRO_5024343095" description="HTH luxR-type domain-containing protein" evidence="2">
    <location>
        <begin position="20"/>
        <end position="956"/>
    </location>
</feature>
<dbReference type="Gene3D" id="2.60.40.10">
    <property type="entry name" value="Immunoglobulins"/>
    <property type="match status" value="1"/>
</dbReference>
<dbReference type="Gene3D" id="1.10.10.10">
    <property type="entry name" value="Winged helix-like DNA-binding domain superfamily/Winged helix DNA-binding domain"/>
    <property type="match status" value="1"/>
</dbReference>
<dbReference type="AlphaFoldDB" id="A0A5P2FZ68"/>
<evidence type="ECO:0000256" key="2">
    <source>
        <dbReference type="SAM" id="SignalP"/>
    </source>
</evidence>
<feature type="signal peptide" evidence="2">
    <location>
        <begin position="1"/>
        <end position="19"/>
    </location>
</feature>
<dbReference type="RefSeq" id="WP_131328576.1">
    <property type="nucleotide sequence ID" value="NZ_CP044016.1"/>
</dbReference>
<dbReference type="InterPro" id="IPR015943">
    <property type="entry name" value="WD40/YVTN_repeat-like_dom_sf"/>
</dbReference>
<keyword evidence="5" id="KW-1185">Reference proteome</keyword>
<accession>A0A5P2FZ68</accession>
<dbReference type="InterPro" id="IPR036388">
    <property type="entry name" value="WH-like_DNA-bd_sf"/>
</dbReference>
<dbReference type="InterPro" id="IPR013783">
    <property type="entry name" value="Ig-like_fold"/>
</dbReference>
<dbReference type="InterPro" id="IPR016032">
    <property type="entry name" value="Sig_transdc_resp-reg_C-effctor"/>
</dbReference>
<evidence type="ECO:0000313" key="5">
    <source>
        <dbReference type="Proteomes" id="UP000292424"/>
    </source>
</evidence>
<keyword evidence="2" id="KW-0732">Signal</keyword>
<keyword evidence="1" id="KW-0812">Transmembrane</keyword>
<proteinExistence type="predicted"/>
<gene>
    <name evidence="4" type="ORF">E0W69_003075</name>
</gene>
<dbReference type="Gene3D" id="2.130.10.10">
    <property type="entry name" value="YVTN repeat-like/Quinoprotein amine dehydrogenase"/>
    <property type="match status" value="2"/>
</dbReference>
<evidence type="ECO:0000313" key="4">
    <source>
        <dbReference type="EMBL" id="QES87688.1"/>
    </source>
</evidence>
<dbReference type="Proteomes" id="UP000292424">
    <property type="component" value="Chromosome"/>
</dbReference>
<dbReference type="Pfam" id="PF07495">
    <property type="entry name" value="Y_Y_Y"/>
    <property type="match status" value="1"/>
</dbReference>
<dbReference type="InterPro" id="IPR000792">
    <property type="entry name" value="Tscrpt_reg_LuxR_C"/>
</dbReference>
<dbReference type="InterPro" id="IPR011123">
    <property type="entry name" value="Y_Y_Y"/>
</dbReference>
<feature type="domain" description="HTH luxR-type" evidence="3">
    <location>
        <begin position="890"/>
        <end position="947"/>
    </location>
</feature>
<dbReference type="SUPFAM" id="SSF46894">
    <property type="entry name" value="C-terminal effector domain of the bipartite response regulators"/>
    <property type="match status" value="1"/>
</dbReference>
<dbReference type="Pfam" id="PF00196">
    <property type="entry name" value="GerE"/>
    <property type="match status" value="1"/>
</dbReference>
<dbReference type="OrthoDB" id="9809670at2"/>
<evidence type="ECO:0000259" key="3">
    <source>
        <dbReference type="SMART" id="SM00421"/>
    </source>
</evidence>
<keyword evidence="1" id="KW-0472">Membrane</keyword>
<sequence length="956" mass="110669">MKNLLLLFFLQIYCALGSAQGFSTADNIFHFTKEEYRGGSQNWGIAQDKMGRIYFANNDGLLSFDGRNWELHPLPNQTIIRSIFIGKDDKIYIGSQEELGYFYPNKQGKLVYTSLKNKIPKEKQSDFADVWRIESVGNSIFFMSNRQIFKYEKDKIEAFSSENWSFLGAVNNKMFAYNDNIGLLYYDNNHWNTYIPNAQFPAHIQMTGILPINEETLLICTLTNGLFSVSNGKMSPFKNEHINEITKQNIYKILPISKDKIAIITNFSGCYIINYQGKILTQYNRTRGLQNNNILSSFVDKSQNLWLGLDNGIDLIETRNPNKNIIPDFINMQAGNISCFYQGHMFLGNSSGLYEFDSQSQSYSLIKGTEGPILGLNVIQNHLLIGTVKSAFSYDNHVLKKLNQRPTGFWNFTLIPNTNIIVCGTFNGLHFFKISDKEILELSKEAIFESARYVGVVNHSIFAMHPYKGLYITKLDSNFTPISTIHIQDSKLISSNQNHLFQYDSTVILSSNKGSFIWNMGKNSFEKWTNTSSTFSKLNFSFLQLDSLKNIWFINNKKIGVLPKINNSNIVWFNEFQGRIQNEENQNISIVNQNKAVITGDHGFYYVNPDVAEMQQDAGQFYFSKIAIQKNEKLDSILFGGYSDLQPATQSIKHDFNSITFAYQLIHFNKLLKIKYSYYLEGYDRSWSTWSERTEKSYTQLPKGKYIFKVKAENELTGKIQEISYAFSILPPWYETWWFYTFCFLVLVIAIVQFSRFQHHRYLNIQRKKLESQEKEFTIKRNEVDLQHRLELEQKNKSIIELQNAKLTNELKTKNATIATNAMALAKKSEAFIQLKDELQQYPEMGNNSQFKKLLKKVESQIDNQSEWDQFLTHFDSVHDNFIIKLKEKIPTLTASEKKLCALLKLELSSKEIAEILNISLKGVEVARYRLRKKLNLGQDINLNQYFHQLIEKGES</sequence>
<dbReference type="SMART" id="SM00421">
    <property type="entry name" value="HTH_LUXR"/>
    <property type="match status" value="1"/>
</dbReference>
<dbReference type="EMBL" id="CP044016">
    <property type="protein sequence ID" value="QES87688.1"/>
    <property type="molecule type" value="Genomic_DNA"/>
</dbReference>
<evidence type="ECO:0000256" key="1">
    <source>
        <dbReference type="SAM" id="Phobius"/>
    </source>
</evidence>